<gene>
    <name evidence="6" type="ORF">SAMN05444159_4250</name>
</gene>
<dbReference type="Pfam" id="PF13545">
    <property type="entry name" value="HTH_Crp_2"/>
    <property type="match status" value="1"/>
</dbReference>
<dbReference type="PANTHER" id="PTHR24567:SF74">
    <property type="entry name" value="HTH-TYPE TRANSCRIPTIONAL REGULATOR ARCR"/>
    <property type="match status" value="1"/>
</dbReference>
<dbReference type="Pfam" id="PF00027">
    <property type="entry name" value="cNMP_binding"/>
    <property type="match status" value="1"/>
</dbReference>
<dbReference type="SMART" id="SM00100">
    <property type="entry name" value="cNMP"/>
    <property type="match status" value="1"/>
</dbReference>
<feature type="domain" description="Cyclic nucleotide-binding" evidence="4">
    <location>
        <begin position="11"/>
        <end position="110"/>
    </location>
</feature>
<evidence type="ECO:0000313" key="6">
    <source>
        <dbReference type="EMBL" id="SHK81464.1"/>
    </source>
</evidence>
<dbReference type="GO" id="GO:0005829">
    <property type="term" value="C:cytosol"/>
    <property type="evidence" value="ECO:0007669"/>
    <property type="project" value="TreeGrafter"/>
</dbReference>
<dbReference type="OrthoDB" id="7506088at2"/>
<reference evidence="6 7" key="1">
    <citation type="submission" date="2016-11" db="EMBL/GenBank/DDBJ databases">
        <authorList>
            <person name="Jaros S."/>
            <person name="Januszkiewicz K."/>
            <person name="Wedrychowicz H."/>
        </authorList>
    </citation>
    <scope>NUCLEOTIDE SEQUENCE [LARGE SCALE GENOMIC DNA]</scope>
    <source>
        <strain evidence="6 7">GAS499</strain>
    </source>
</reference>
<dbReference type="SUPFAM" id="SSF51206">
    <property type="entry name" value="cAMP-binding domain-like"/>
    <property type="match status" value="1"/>
</dbReference>
<keyword evidence="2" id="KW-0238">DNA-binding</keyword>
<dbReference type="GO" id="GO:0003700">
    <property type="term" value="F:DNA-binding transcription factor activity"/>
    <property type="evidence" value="ECO:0007669"/>
    <property type="project" value="TreeGrafter"/>
</dbReference>
<dbReference type="InterPro" id="IPR000595">
    <property type="entry name" value="cNMP-bd_dom"/>
</dbReference>
<dbReference type="InterPro" id="IPR018490">
    <property type="entry name" value="cNMP-bd_dom_sf"/>
</dbReference>
<dbReference type="RefSeq" id="WP_079541105.1">
    <property type="nucleotide sequence ID" value="NZ_LT670844.1"/>
</dbReference>
<dbReference type="FunFam" id="1.10.10.10:FF:000474">
    <property type="entry name" value="Putative transcriptional regulator, Crp/Fnr family"/>
    <property type="match status" value="1"/>
</dbReference>
<keyword evidence="6" id="KW-0418">Kinase</keyword>
<dbReference type="CDD" id="cd00038">
    <property type="entry name" value="CAP_ED"/>
    <property type="match status" value="1"/>
</dbReference>
<accession>A0A1M6VJC0</accession>
<dbReference type="Gene3D" id="2.60.120.10">
    <property type="entry name" value="Jelly Rolls"/>
    <property type="match status" value="1"/>
</dbReference>
<organism evidence="6 7">
    <name type="scientific">Bradyrhizobium lablabi</name>
    <dbReference type="NCBI Taxonomy" id="722472"/>
    <lineage>
        <taxon>Bacteria</taxon>
        <taxon>Pseudomonadati</taxon>
        <taxon>Pseudomonadota</taxon>
        <taxon>Alphaproteobacteria</taxon>
        <taxon>Hyphomicrobiales</taxon>
        <taxon>Nitrobacteraceae</taxon>
        <taxon>Bradyrhizobium</taxon>
    </lineage>
</organism>
<dbReference type="Proteomes" id="UP000189935">
    <property type="component" value="Chromosome I"/>
</dbReference>
<dbReference type="GO" id="GO:0003677">
    <property type="term" value="F:DNA binding"/>
    <property type="evidence" value="ECO:0007669"/>
    <property type="project" value="UniProtKB-KW"/>
</dbReference>
<feature type="domain" description="HTH crp-type" evidence="5">
    <location>
        <begin position="145"/>
        <end position="211"/>
    </location>
</feature>
<keyword evidence="6" id="KW-0808">Transferase</keyword>
<evidence type="ECO:0000256" key="1">
    <source>
        <dbReference type="ARBA" id="ARBA00023015"/>
    </source>
</evidence>
<evidence type="ECO:0000259" key="5">
    <source>
        <dbReference type="PROSITE" id="PS51063"/>
    </source>
</evidence>
<dbReference type="GO" id="GO:0016301">
    <property type="term" value="F:kinase activity"/>
    <property type="evidence" value="ECO:0007669"/>
    <property type="project" value="UniProtKB-KW"/>
</dbReference>
<protein>
    <submittedName>
        <fullName evidence="6">cAMP-binding domain of CRP or a regulatory subunit of cAMP-dependent protein kinases</fullName>
    </submittedName>
</protein>
<evidence type="ECO:0000256" key="3">
    <source>
        <dbReference type="ARBA" id="ARBA00023163"/>
    </source>
</evidence>
<keyword evidence="3" id="KW-0804">Transcription</keyword>
<evidence type="ECO:0000256" key="2">
    <source>
        <dbReference type="ARBA" id="ARBA00023125"/>
    </source>
</evidence>
<dbReference type="InterPro" id="IPR012318">
    <property type="entry name" value="HTH_CRP"/>
</dbReference>
<dbReference type="InterPro" id="IPR014710">
    <property type="entry name" value="RmlC-like_jellyroll"/>
</dbReference>
<dbReference type="SUPFAM" id="SSF46785">
    <property type="entry name" value="Winged helix' DNA-binding domain"/>
    <property type="match status" value="1"/>
</dbReference>
<dbReference type="EMBL" id="LT670844">
    <property type="protein sequence ID" value="SHK81464.1"/>
    <property type="molecule type" value="Genomic_DNA"/>
</dbReference>
<proteinExistence type="predicted"/>
<dbReference type="PROSITE" id="PS50042">
    <property type="entry name" value="CNMP_BINDING_3"/>
    <property type="match status" value="1"/>
</dbReference>
<keyword evidence="1" id="KW-0805">Transcription regulation</keyword>
<dbReference type="InterPro" id="IPR036388">
    <property type="entry name" value="WH-like_DNA-bd_sf"/>
</dbReference>
<dbReference type="AlphaFoldDB" id="A0A1M6VJC0"/>
<name>A0A1M6VJC0_9BRAD</name>
<sequence length="236" mass="25421">MHSDQHSNNLLLQALPAEDFEMLRPRLEQVDLVKDTVLVEAGAPLTHVYLPHSGVISMLVRLSEGQAVEVAMVGHDSGFGASAALDGGISLTDAVVVLPGTAAKLDVAGFGAAAHRSVTLRSLVARHEQALFAQAQQSVACNASHTVEARLSRWLLRVRDLTDSEALPLTQEFLAQMIGVQRNAVSIVAHAMQQAGVIRYSRGHIEIKDVGALRAMSCECYCAVKTQRDRLLRVAD</sequence>
<dbReference type="InterPro" id="IPR036390">
    <property type="entry name" value="WH_DNA-bd_sf"/>
</dbReference>
<dbReference type="InterPro" id="IPR050397">
    <property type="entry name" value="Env_Response_Regulators"/>
</dbReference>
<dbReference type="PANTHER" id="PTHR24567">
    <property type="entry name" value="CRP FAMILY TRANSCRIPTIONAL REGULATORY PROTEIN"/>
    <property type="match status" value="1"/>
</dbReference>
<dbReference type="Gene3D" id="1.10.10.10">
    <property type="entry name" value="Winged helix-like DNA-binding domain superfamily/Winged helix DNA-binding domain"/>
    <property type="match status" value="1"/>
</dbReference>
<dbReference type="PROSITE" id="PS51063">
    <property type="entry name" value="HTH_CRP_2"/>
    <property type="match status" value="1"/>
</dbReference>
<evidence type="ECO:0000259" key="4">
    <source>
        <dbReference type="PROSITE" id="PS50042"/>
    </source>
</evidence>
<evidence type="ECO:0000313" key="7">
    <source>
        <dbReference type="Proteomes" id="UP000189935"/>
    </source>
</evidence>